<dbReference type="Proteomes" id="UP000255165">
    <property type="component" value="Unassembled WGS sequence"/>
</dbReference>
<dbReference type="PIRSF" id="PIRSF006487">
    <property type="entry name" value="GcvT"/>
    <property type="match status" value="1"/>
</dbReference>
<feature type="domain" description="GCVT N-terminal" evidence="1">
    <location>
        <begin position="12"/>
        <end position="145"/>
    </location>
</feature>
<dbReference type="InterPro" id="IPR006222">
    <property type="entry name" value="GCVT_N"/>
</dbReference>
<dbReference type="SUPFAM" id="SSF103025">
    <property type="entry name" value="Folate-binding domain"/>
    <property type="match status" value="1"/>
</dbReference>
<dbReference type="GO" id="GO:0016226">
    <property type="term" value="P:iron-sulfur cluster assembly"/>
    <property type="evidence" value="ECO:0007669"/>
    <property type="project" value="TreeGrafter"/>
</dbReference>
<dbReference type="RefSeq" id="WP_115015705.1">
    <property type="nucleotide sequence ID" value="NZ_QKWJ01000012.1"/>
</dbReference>
<evidence type="ECO:0000313" key="2">
    <source>
        <dbReference type="EMBL" id="RDK09913.1"/>
    </source>
</evidence>
<dbReference type="PANTHER" id="PTHR22602:SF0">
    <property type="entry name" value="TRANSFERASE CAF17, MITOCHONDRIAL-RELATED"/>
    <property type="match status" value="1"/>
</dbReference>
<comment type="caution">
    <text evidence="2">The sequence shown here is derived from an EMBL/GenBank/DDBJ whole genome shotgun (WGS) entry which is preliminary data.</text>
</comment>
<proteinExistence type="predicted"/>
<protein>
    <submittedName>
        <fullName evidence="2">Folate-binding protein</fullName>
    </submittedName>
</protein>
<dbReference type="Gene3D" id="2.40.30.160">
    <property type="match status" value="1"/>
</dbReference>
<dbReference type="EMBL" id="QKWJ01000012">
    <property type="protein sequence ID" value="RDK09913.1"/>
    <property type="molecule type" value="Genomic_DNA"/>
</dbReference>
<dbReference type="PANTHER" id="PTHR22602">
    <property type="entry name" value="TRANSFERASE CAF17, MITOCHONDRIAL-RELATED"/>
    <property type="match status" value="1"/>
</dbReference>
<reference evidence="3" key="1">
    <citation type="submission" date="2018-06" db="EMBL/GenBank/DDBJ databases">
        <authorList>
            <person name="Feng T."/>
            <person name="Jeon C.O."/>
        </authorList>
    </citation>
    <scope>NUCLEOTIDE SEQUENCE [LARGE SCALE GENOMIC DNA]</scope>
    <source>
        <strain evidence="3">S23</strain>
    </source>
</reference>
<evidence type="ECO:0000259" key="1">
    <source>
        <dbReference type="Pfam" id="PF01571"/>
    </source>
</evidence>
<gene>
    <name evidence="2" type="ORF">DN412_12375</name>
</gene>
<evidence type="ECO:0000313" key="3">
    <source>
        <dbReference type="Proteomes" id="UP000255165"/>
    </source>
</evidence>
<accession>A0A370NWD4</accession>
<keyword evidence="3" id="KW-1185">Reference proteome</keyword>
<dbReference type="Gene3D" id="3.30.70.1630">
    <property type="match status" value="1"/>
</dbReference>
<dbReference type="Gene3D" id="3.30.70.1400">
    <property type="entry name" value="Aminomethyltransferase beta-barrel domains"/>
    <property type="match status" value="1"/>
</dbReference>
<dbReference type="NCBIfam" id="TIGR03317">
    <property type="entry name" value="ygfZ_signature"/>
    <property type="match status" value="1"/>
</dbReference>
<organism evidence="2 3">
    <name type="scientific">Cupriavidus lacunae</name>
    <dbReference type="NCBI Taxonomy" id="2666307"/>
    <lineage>
        <taxon>Bacteria</taxon>
        <taxon>Pseudomonadati</taxon>
        <taxon>Pseudomonadota</taxon>
        <taxon>Betaproteobacteria</taxon>
        <taxon>Burkholderiales</taxon>
        <taxon>Burkholderiaceae</taxon>
        <taxon>Cupriavidus</taxon>
    </lineage>
</organism>
<dbReference type="AlphaFoldDB" id="A0A370NWD4"/>
<dbReference type="InterPro" id="IPR045179">
    <property type="entry name" value="YgfZ/GcvT"/>
</dbReference>
<dbReference type="Pfam" id="PF01571">
    <property type="entry name" value="GCV_T"/>
    <property type="match status" value="1"/>
</dbReference>
<dbReference type="InterPro" id="IPR017703">
    <property type="entry name" value="YgfZ/GCV_T_CS"/>
</dbReference>
<sequence>MPELNAQAQELAANLDALNSRGIVCTPAGLGLIRVAGDDAASFLHTQLTNAVDDLKPGAARLAGYCSPKGRLLATFLMWRDAEGIVLQLSADIQAPVQKRLSMFVLRAKARLSDISPTHAILGVAGAGAAEALAAAGLPTPEAAFAVAEAEGVTVIRLPEGAGQPRWQLVLPAERADAVRAALSVTLQDASPTLWDWLEVQSGLPRIVAATQEQFVPQMINFELVGGVNFRKGCYPGQEIVARSQYRGTLKRRMWLVQGEGEVPAPAAEIYRPEDPGQPCGMIVNAAPAPQGGWAGLAELKIDAAASALRLGSAEGAAVATASLPYEVPLGEAAQAAG</sequence>
<name>A0A370NWD4_9BURK</name>